<evidence type="ECO:0000256" key="1">
    <source>
        <dbReference type="ARBA" id="ARBA00004651"/>
    </source>
</evidence>
<dbReference type="InterPro" id="IPR052017">
    <property type="entry name" value="TSUP"/>
</dbReference>
<evidence type="ECO:0000313" key="9">
    <source>
        <dbReference type="EMBL" id="MDT0619133.1"/>
    </source>
</evidence>
<dbReference type="EMBL" id="JAVRHY010000011">
    <property type="protein sequence ID" value="MDT0619133.1"/>
    <property type="molecule type" value="Genomic_DNA"/>
</dbReference>
<evidence type="ECO:0000256" key="7">
    <source>
        <dbReference type="ARBA" id="ARBA00023136"/>
    </source>
</evidence>
<sequence length="248" mass="25162">MMALVLAGIALAAATLSGLTGLGGGTLLIAAMYALGFTPAVAVPLHAAVQLVSNAARVVAYLPHVRWSGFALFLVGALPAPFALAPLVVAVPADVVRITMAAFLLLALVPGWLTWLRLAGASGLVVAGALSGGLGTVVGATGLIIAPFFLDRGWPKETVIATMAVCQAAGHAAKILAFAVAGFGLDGQLDLLWPMALAVVAGTALGRWLIGLVDESRFRWLVKMILLVLACQLGIDGAIGLVQQGGTQ</sequence>
<proteinExistence type="inferred from homology"/>
<dbReference type="PANTHER" id="PTHR30269:SF37">
    <property type="entry name" value="MEMBRANE TRANSPORTER PROTEIN"/>
    <property type="match status" value="1"/>
</dbReference>
<feature type="transmembrane region" description="Helical" evidence="8">
    <location>
        <begin position="70"/>
        <end position="89"/>
    </location>
</feature>
<reference evidence="9 10" key="1">
    <citation type="submission" date="2023-09" db="EMBL/GenBank/DDBJ databases">
        <authorList>
            <person name="Rey-Velasco X."/>
        </authorList>
    </citation>
    <scope>NUCLEOTIDE SEQUENCE [LARGE SCALE GENOMIC DNA]</scope>
    <source>
        <strain evidence="9 10">P385</strain>
    </source>
</reference>
<dbReference type="Proteomes" id="UP001259982">
    <property type="component" value="Unassembled WGS sequence"/>
</dbReference>
<keyword evidence="5 8" id="KW-0812">Transmembrane</keyword>
<keyword evidence="7 8" id="KW-0472">Membrane</keyword>
<gene>
    <name evidence="9" type="ORF">RM531_11670</name>
</gene>
<dbReference type="Pfam" id="PF01925">
    <property type="entry name" value="TauE"/>
    <property type="match status" value="1"/>
</dbReference>
<feature type="transmembrane region" description="Helical" evidence="8">
    <location>
        <begin position="95"/>
        <end position="116"/>
    </location>
</feature>
<evidence type="ECO:0000256" key="5">
    <source>
        <dbReference type="ARBA" id="ARBA00022692"/>
    </source>
</evidence>
<accession>A0ABU3B9J0</accession>
<dbReference type="RefSeq" id="WP_311659470.1">
    <property type="nucleotide sequence ID" value="NZ_JAVRHY010000011.1"/>
</dbReference>
<evidence type="ECO:0000256" key="8">
    <source>
        <dbReference type="RuleBase" id="RU363041"/>
    </source>
</evidence>
<keyword evidence="4 8" id="KW-1003">Cell membrane</keyword>
<evidence type="ECO:0000256" key="4">
    <source>
        <dbReference type="ARBA" id="ARBA00022475"/>
    </source>
</evidence>
<evidence type="ECO:0000256" key="2">
    <source>
        <dbReference type="ARBA" id="ARBA00009142"/>
    </source>
</evidence>
<name>A0ABU3B9J0_9GAMM</name>
<feature type="transmembrane region" description="Helical" evidence="8">
    <location>
        <begin position="220"/>
        <end position="242"/>
    </location>
</feature>
<feature type="transmembrane region" description="Helical" evidence="8">
    <location>
        <begin position="123"/>
        <end position="150"/>
    </location>
</feature>
<dbReference type="InterPro" id="IPR002781">
    <property type="entry name" value="TM_pro_TauE-like"/>
</dbReference>
<evidence type="ECO:0000256" key="6">
    <source>
        <dbReference type="ARBA" id="ARBA00022989"/>
    </source>
</evidence>
<evidence type="ECO:0000313" key="10">
    <source>
        <dbReference type="Proteomes" id="UP001259982"/>
    </source>
</evidence>
<organism evidence="9 10">
    <name type="scientific">Spectribacter acetivorans</name>
    <dbReference type="NCBI Taxonomy" id="3075603"/>
    <lineage>
        <taxon>Bacteria</taxon>
        <taxon>Pseudomonadati</taxon>
        <taxon>Pseudomonadota</taxon>
        <taxon>Gammaproteobacteria</taxon>
        <taxon>Salinisphaerales</taxon>
        <taxon>Salinisphaeraceae</taxon>
        <taxon>Spectribacter</taxon>
    </lineage>
</organism>
<keyword evidence="10" id="KW-1185">Reference proteome</keyword>
<comment type="similarity">
    <text evidence="2 8">Belongs to the 4-toluene sulfonate uptake permease (TSUP) (TC 2.A.102) family.</text>
</comment>
<protein>
    <recommendedName>
        <fullName evidence="8">Probable membrane transporter protein</fullName>
    </recommendedName>
</protein>
<dbReference type="PANTHER" id="PTHR30269">
    <property type="entry name" value="TRANSMEMBRANE PROTEIN YFCA"/>
    <property type="match status" value="1"/>
</dbReference>
<comment type="subcellular location">
    <subcellularLocation>
        <location evidence="1 8">Cell membrane</location>
        <topology evidence="1 8">Multi-pass membrane protein</topology>
    </subcellularLocation>
</comment>
<keyword evidence="3" id="KW-0813">Transport</keyword>
<feature type="transmembrane region" description="Helical" evidence="8">
    <location>
        <begin position="191"/>
        <end position="213"/>
    </location>
</feature>
<keyword evidence="6 8" id="KW-1133">Transmembrane helix</keyword>
<comment type="caution">
    <text evidence="9">The sequence shown here is derived from an EMBL/GenBank/DDBJ whole genome shotgun (WGS) entry which is preliminary data.</text>
</comment>
<evidence type="ECO:0000256" key="3">
    <source>
        <dbReference type="ARBA" id="ARBA00022448"/>
    </source>
</evidence>